<evidence type="ECO:0000256" key="1">
    <source>
        <dbReference type="SAM" id="MobiDB-lite"/>
    </source>
</evidence>
<feature type="domain" description="Dynein associated protein" evidence="2">
    <location>
        <begin position="7"/>
        <end position="243"/>
    </location>
</feature>
<reference evidence="3 4" key="1">
    <citation type="submission" date="2011-02" db="EMBL/GenBank/DDBJ databases">
        <title>The Genome Sequence of Sphaeroforma arctica JP610.</title>
        <authorList>
            <consortium name="The Broad Institute Genome Sequencing Platform"/>
            <person name="Russ C."/>
            <person name="Cuomo C."/>
            <person name="Young S.K."/>
            <person name="Zeng Q."/>
            <person name="Gargeya S."/>
            <person name="Alvarado L."/>
            <person name="Berlin A."/>
            <person name="Chapman S.B."/>
            <person name="Chen Z."/>
            <person name="Freedman E."/>
            <person name="Gellesch M."/>
            <person name="Goldberg J."/>
            <person name="Griggs A."/>
            <person name="Gujja S."/>
            <person name="Heilman E."/>
            <person name="Heiman D."/>
            <person name="Howarth C."/>
            <person name="Mehta T."/>
            <person name="Neiman D."/>
            <person name="Pearson M."/>
            <person name="Roberts A."/>
            <person name="Saif S."/>
            <person name="Shea T."/>
            <person name="Shenoy N."/>
            <person name="Sisk P."/>
            <person name="Stolte C."/>
            <person name="Sykes S."/>
            <person name="White J."/>
            <person name="Yandava C."/>
            <person name="Burger G."/>
            <person name="Gray M.W."/>
            <person name="Holland P.W.H."/>
            <person name="King N."/>
            <person name="Lang F.B.F."/>
            <person name="Roger A.J."/>
            <person name="Ruiz-Trillo I."/>
            <person name="Haas B."/>
            <person name="Nusbaum C."/>
            <person name="Birren B."/>
        </authorList>
    </citation>
    <scope>NUCLEOTIDE SEQUENCE [LARGE SCALE GENOMIC DNA]</scope>
    <source>
        <strain evidence="3 4">JP610</strain>
    </source>
</reference>
<keyword evidence="4" id="KW-1185">Reference proteome</keyword>
<protein>
    <recommendedName>
        <fullName evidence="2">Dynein associated protein domain-containing protein</fullName>
    </recommendedName>
</protein>
<evidence type="ECO:0000259" key="2">
    <source>
        <dbReference type="Pfam" id="PF12455"/>
    </source>
</evidence>
<dbReference type="Pfam" id="PF12455">
    <property type="entry name" value="Dynactin"/>
    <property type="match status" value="1"/>
</dbReference>
<accession>A0A0L0FAR8</accession>
<dbReference type="Proteomes" id="UP000054560">
    <property type="component" value="Unassembled WGS sequence"/>
</dbReference>
<feature type="region of interest" description="Disordered" evidence="1">
    <location>
        <begin position="269"/>
        <end position="294"/>
    </location>
</feature>
<feature type="compositionally biased region" description="Basic and acidic residues" evidence="1">
    <location>
        <begin position="454"/>
        <end position="477"/>
    </location>
</feature>
<evidence type="ECO:0000313" key="4">
    <source>
        <dbReference type="Proteomes" id="UP000054560"/>
    </source>
</evidence>
<feature type="compositionally biased region" description="Basic and acidic residues" evidence="1">
    <location>
        <begin position="269"/>
        <end position="279"/>
    </location>
</feature>
<dbReference type="EMBL" id="KQ245122">
    <property type="protein sequence ID" value="KNC73807.1"/>
    <property type="molecule type" value="Genomic_DNA"/>
</dbReference>
<gene>
    <name evidence="3" type="ORF">SARC_13636</name>
</gene>
<dbReference type="InterPro" id="IPR022157">
    <property type="entry name" value="Dynactin"/>
</dbReference>
<feature type="region of interest" description="Disordered" evidence="1">
    <location>
        <begin position="220"/>
        <end position="242"/>
    </location>
</feature>
<dbReference type="AlphaFoldDB" id="A0A0L0FAR8"/>
<evidence type="ECO:0000313" key="3">
    <source>
        <dbReference type="EMBL" id="KNC73807.1"/>
    </source>
</evidence>
<dbReference type="GeneID" id="25914140"/>
<dbReference type="RefSeq" id="XP_014147709.1">
    <property type="nucleotide sequence ID" value="XM_014292234.1"/>
</dbReference>
<feature type="compositionally biased region" description="Polar residues" evidence="1">
    <location>
        <begin position="224"/>
        <end position="238"/>
    </location>
</feature>
<sequence>MQTIAMNQMQLRQEEQRSAAAQIDTELLRMNLSLAVRRADLLSYFVPQAWTKGRNVTVLQGIELLLLLDRLLTKSRVLVHTLATHNALENYLQPRSSGAVVSHTAAMAPEMVYTLCCALLRIQQYATALDVFRHHVESANGADLIAVTNRIAEISACEGIVDDLIGLCERNELAADEPSPGLVVKGVEVLQALTRHAFSTNPGSTGAHRGVQDTDTDLSHTDAHNGNTLTVRTHTHGASKNADAMRRTLETVRAQCFAFGAALAVLGEHTDEPKEESTELSHALATAGGEGDDAHVRDLVRLDGDDEDSSGQLTRSTDAQASTFDALVRTNYAVYTFVQAQLGAMSGSRAQDGSGQLNRNVMPSPMNTDGVEVGGRDTQRGGDAHHGGSTEHFGSLEYYLNTHTQLVDTLVTVARQVGAGHAPLTQTDMRGTVQDELKRRKGFYALVQRNATRAHTDPHADTDADNDTHMHTDDSHTHAASQADTPTDMDIDDEHEDVHNQSSEHAMGDDAIAQLARVHTACEDGLKHLLQMADADTDGGREGRAHTRTTRTYTHTHTLETAHAHVPPSLLANTQVLQGEYVQLEGMRQSVATYANDVEHLQVALGEAQADLETEQTRNDMYAQKLKVWGR</sequence>
<name>A0A0L0FAR8_9EUKA</name>
<organism evidence="3 4">
    <name type="scientific">Sphaeroforma arctica JP610</name>
    <dbReference type="NCBI Taxonomy" id="667725"/>
    <lineage>
        <taxon>Eukaryota</taxon>
        <taxon>Ichthyosporea</taxon>
        <taxon>Ichthyophonida</taxon>
        <taxon>Sphaeroforma</taxon>
    </lineage>
</organism>
<proteinExistence type="predicted"/>
<feature type="region of interest" description="Disordered" evidence="1">
    <location>
        <begin position="448"/>
        <end position="504"/>
    </location>
</feature>